<dbReference type="InterPro" id="IPR002104">
    <property type="entry name" value="Integrase_catalytic"/>
</dbReference>
<dbReference type="Gene3D" id="1.10.443.10">
    <property type="entry name" value="Intergrase catalytic core"/>
    <property type="match status" value="1"/>
</dbReference>
<keyword evidence="4" id="KW-0233">DNA recombination</keyword>
<gene>
    <name evidence="8" type="ORF">I8J29_24685</name>
</gene>
<dbReference type="SUPFAM" id="SSF56349">
    <property type="entry name" value="DNA breaking-rejoining enzymes"/>
    <property type="match status" value="1"/>
</dbReference>
<comment type="similarity">
    <text evidence="1">Belongs to the 'phage' integrase family.</text>
</comment>
<evidence type="ECO:0000256" key="4">
    <source>
        <dbReference type="ARBA" id="ARBA00023172"/>
    </source>
</evidence>
<evidence type="ECO:0000256" key="1">
    <source>
        <dbReference type="ARBA" id="ARBA00008857"/>
    </source>
</evidence>
<feature type="domain" description="Tyr recombinase" evidence="6">
    <location>
        <begin position="180"/>
        <end position="387"/>
    </location>
</feature>
<evidence type="ECO:0000256" key="5">
    <source>
        <dbReference type="PROSITE-ProRule" id="PRU01248"/>
    </source>
</evidence>
<dbReference type="PROSITE" id="PS51900">
    <property type="entry name" value="CB"/>
    <property type="match status" value="1"/>
</dbReference>
<evidence type="ECO:0000256" key="2">
    <source>
        <dbReference type="ARBA" id="ARBA00022908"/>
    </source>
</evidence>
<feature type="domain" description="Core-binding (CB)" evidence="7">
    <location>
        <begin position="68"/>
        <end position="150"/>
    </location>
</feature>
<evidence type="ECO:0000313" key="9">
    <source>
        <dbReference type="Proteomes" id="UP000670947"/>
    </source>
</evidence>
<evidence type="ECO:0000256" key="3">
    <source>
        <dbReference type="ARBA" id="ARBA00023125"/>
    </source>
</evidence>
<evidence type="ECO:0000313" key="8">
    <source>
        <dbReference type="EMBL" id="MBO7747387.1"/>
    </source>
</evidence>
<dbReference type="Pfam" id="PF00589">
    <property type="entry name" value="Phage_integrase"/>
    <property type="match status" value="1"/>
</dbReference>
<accession>A0ABS3WGH0</accession>
<dbReference type="PANTHER" id="PTHR30349:SF64">
    <property type="entry name" value="PROPHAGE INTEGRASE INTD-RELATED"/>
    <property type="match status" value="1"/>
</dbReference>
<dbReference type="Pfam" id="PF14659">
    <property type="entry name" value="Phage_int_SAM_3"/>
    <property type="match status" value="1"/>
</dbReference>
<dbReference type="Gene3D" id="1.10.150.130">
    <property type="match status" value="1"/>
</dbReference>
<organism evidence="8 9">
    <name type="scientific">Paenibacillus artemisiicola</name>
    <dbReference type="NCBI Taxonomy" id="1172618"/>
    <lineage>
        <taxon>Bacteria</taxon>
        <taxon>Bacillati</taxon>
        <taxon>Bacillota</taxon>
        <taxon>Bacilli</taxon>
        <taxon>Bacillales</taxon>
        <taxon>Paenibacillaceae</taxon>
        <taxon>Paenibacillus</taxon>
    </lineage>
</organism>
<dbReference type="InterPro" id="IPR011010">
    <property type="entry name" value="DNA_brk_join_enz"/>
</dbReference>
<dbReference type="InterPro" id="IPR004107">
    <property type="entry name" value="Integrase_SAM-like_N"/>
</dbReference>
<name>A0ABS3WGH0_9BACL</name>
<dbReference type="RefSeq" id="WP_208850089.1">
    <property type="nucleotide sequence ID" value="NZ_JAGGDJ010000032.1"/>
</dbReference>
<comment type="caution">
    <text evidence="8">The sequence shown here is derived from an EMBL/GenBank/DDBJ whole genome shotgun (WGS) entry which is preliminary data.</text>
</comment>
<dbReference type="InterPro" id="IPR050090">
    <property type="entry name" value="Tyrosine_recombinase_XerCD"/>
</dbReference>
<dbReference type="PROSITE" id="PS51898">
    <property type="entry name" value="TYR_RECOMBINASE"/>
    <property type="match status" value="1"/>
</dbReference>
<dbReference type="EMBL" id="JAGGDJ010000032">
    <property type="protein sequence ID" value="MBO7747387.1"/>
    <property type="molecule type" value="Genomic_DNA"/>
</dbReference>
<dbReference type="CDD" id="cd01189">
    <property type="entry name" value="INT_ICEBs1_C_like"/>
    <property type="match status" value="1"/>
</dbReference>
<evidence type="ECO:0000259" key="7">
    <source>
        <dbReference type="PROSITE" id="PS51900"/>
    </source>
</evidence>
<dbReference type="InterPro" id="IPR013762">
    <property type="entry name" value="Integrase-like_cat_sf"/>
</dbReference>
<proteinExistence type="inferred from homology"/>
<evidence type="ECO:0000259" key="6">
    <source>
        <dbReference type="PROSITE" id="PS51898"/>
    </source>
</evidence>
<keyword evidence="2" id="KW-0229">DNA integration</keyword>
<dbReference type="InterPro" id="IPR010998">
    <property type="entry name" value="Integrase_recombinase_N"/>
</dbReference>
<reference evidence="8 9" key="1">
    <citation type="submission" date="2021-03" db="EMBL/GenBank/DDBJ databases">
        <title>Paenibacillus artemisicola MWE-103 whole genome sequence.</title>
        <authorList>
            <person name="Ham Y.J."/>
        </authorList>
    </citation>
    <scope>NUCLEOTIDE SEQUENCE [LARGE SCALE GENOMIC DNA]</scope>
    <source>
        <strain evidence="8 9">MWE-103</strain>
    </source>
</reference>
<keyword evidence="9" id="KW-1185">Reference proteome</keyword>
<dbReference type="PANTHER" id="PTHR30349">
    <property type="entry name" value="PHAGE INTEGRASE-RELATED"/>
    <property type="match status" value="1"/>
</dbReference>
<dbReference type="Proteomes" id="UP000670947">
    <property type="component" value="Unassembled WGS sequence"/>
</dbReference>
<keyword evidence="3 5" id="KW-0238">DNA-binding</keyword>
<dbReference type="InterPro" id="IPR044068">
    <property type="entry name" value="CB"/>
</dbReference>
<protein>
    <submittedName>
        <fullName evidence="8">Site-specific integrase</fullName>
    </submittedName>
</protein>
<sequence>MASFKKIQANNKQGYKWICIKDGPPDPVTGKRNQIERRGDTKKEAEARVDDVIASLMDGINIKMIKNLPFNKVAENWMEVYSRSNVKKSTIRNRKNSITLLNKFIGEQNIDKITHRAHQLILNKLFDQGYSRSHMEGVHVTANLIYKYATKEKFIKDNPASGATIPIKTMTVEEIENNPIAEKYFEKSELTELLEAVVKHGLPDDREMFYLMAFSGMRSGEMVALKETDFDFDFNKVRITKTLYNPDNNAKQYELTPPKTKRSIRTVDLDPSIMNMIKERIKRQRKIRMSVMHFSPDYHDEKFLFCNEDGYPTIQKTVNRRLERIISKTTIRKKATSHIFRHTHISMLAEAGVDLPTIMQRVGHDDPKTTLQIYTHVTDKMKQDAGEKVNLHFKDILPTSRVQEM</sequence>